<dbReference type="RefSeq" id="WP_153097006.1">
    <property type="nucleotide sequence ID" value="NZ_VZBP01000091.1"/>
</dbReference>
<protein>
    <recommendedName>
        <fullName evidence="1">Polysaccharide pyruvyl transferase domain-containing protein</fullName>
    </recommendedName>
</protein>
<proteinExistence type="predicted"/>
<gene>
    <name evidence="2" type="ORF">F7D57_07720</name>
</gene>
<evidence type="ECO:0000313" key="3">
    <source>
        <dbReference type="Proteomes" id="UP000405805"/>
    </source>
</evidence>
<reference evidence="3" key="1">
    <citation type="submission" date="2019-09" db="EMBL/GenBank/DDBJ databases">
        <title>Distinct polysaccharide growth profiles of human intestinal Prevotella copri isolates.</title>
        <authorList>
            <person name="Fehlner-Peach H."/>
            <person name="Magnabosco C."/>
            <person name="Raghavan V."/>
            <person name="Scher J.U."/>
            <person name="Tett A."/>
            <person name="Cox L.M."/>
            <person name="Gottsegen C."/>
            <person name="Watters A."/>
            <person name="Wiltshire- Gordon J.D."/>
            <person name="Segata N."/>
            <person name="Bonneau R."/>
            <person name="Littman D.R."/>
        </authorList>
    </citation>
    <scope>NUCLEOTIDE SEQUENCE [LARGE SCALE GENOMIC DNA]</scope>
    <source>
        <strain evidence="3">iA624</strain>
    </source>
</reference>
<sequence length="375" mass="43831">MNQKIKKVLKPFVGWIYRPIRDYIVNKKRLKKCELAVTKLVEECKKTTNKARVFYLGITEQPNLGDMAQHFCISKWLDENFPDRAILKYESSVITFEKSNFISVMKQYFKDDDYIVFQSGYCTQDLGGDHPLLHQLIIEAFPNAKILMMPQTIFFKEEKNRKKCADNHNKAANMLFLARDKDSYEMAKEMFQTPRVALFPDIVTTLIGEKLFTNDRSGVCVCTRNDGEKFYTDAEIAQLVNKLSADTRVIEKDTQGLVHYEKIRSNLSYYIWNEIESYSHFKVTITDRYHGTIFSLCAGTPVIIIKTTDHKVTTGADWFKGVYDDYVYVAKDLNDAYLQAEKIMNNSKYDNHLSPYFRSHYYDKLKDLFEDNKSK</sequence>
<dbReference type="InterPro" id="IPR007345">
    <property type="entry name" value="Polysacch_pyruvyl_Trfase"/>
</dbReference>
<feature type="domain" description="Polysaccharide pyruvyl transferase" evidence="1">
    <location>
        <begin position="63"/>
        <end position="306"/>
    </location>
</feature>
<name>A0AA90VEN4_9BACT</name>
<evidence type="ECO:0000259" key="1">
    <source>
        <dbReference type="Pfam" id="PF04230"/>
    </source>
</evidence>
<comment type="caution">
    <text evidence="2">The sequence shown here is derived from an EMBL/GenBank/DDBJ whole genome shotgun (WGS) entry which is preliminary data.</text>
</comment>
<dbReference type="Pfam" id="PF04230">
    <property type="entry name" value="PS_pyruv_trans"/>
    <property type="match status" value="1"/>
</dbReference>
<evidence type="ECO:0000313" key="2">
    <source>
        <dbReference type="EMBL" id="MQO09598.1"/>
    </source>
</evidence>
<dbReference type="AlphaFoldDB" id="A0AA90VEN4"/>
<accession>A0AA90VEN4</accession>
<organism evidence="2 3">
    <name type="scientific">Segatella copri</name>
    <dbReference type="NCBI Taxonomy" id="165179"/>
    <lineage>
        <taxon>Bacteria</taxon>
        <taxon>Pseudomonadati</taxon>
        <taxon>Bacteroidota</taxon>
        <taxon>Bacteroidia</taxon>
        <taxon>Bacteroidales</taxon>
        <taxon>Prevotellaceae</taxon>
        <taxon>Segatella</taxon>
    </lineage>
</organism>
<dbReference type="Proteomes" id="UP000405805">
    <property type="component" value="Unassembled WGS sequence"/>
</dbReference>
<dbReference type="EMBL" id="VZBP01000091">
    <property type="protein sequence ID" value="MQO09598.1"/>
    <property type="molecule type" value="Genomic_DNA"/>
</dbReference>